<dbReference type="InterPro" id="IPR016024">
    <property type="entry name" value="ARM-type_fold"/>
</dbReference>
<dbReference type="Proteomes" id="UP001217089">
    <property type="component" value="Unassembled WGS sequence"/>
</dbReference>
<protein>
    <recommendedName>
        <fullName evidence="5">GBD/FH3 domain-containing protein</fullName>
    </recommendedName>
</protein>
<dbReference type="PROSITE" id="PS51444">
    <property type="entry name" value="FH2"/>
    <property type="match status" value="1"/>
</dbReference>
<dbReference type="InterPro" id="IPR010472">
    <property type="entry name" value="FH3_dom"/>
</dbReference>
<reference evidence="3 4" key="1">
    <citation type="submission" date="2022-12" db="EMBL/GenBank/DDBJ databases">
        <title>Chromosome-level genome of Tegillarca granosa.</title>
        <authorList>
            <person name="Kim J."/>
        </authorList>
    </citation>
    <scope>NUCLEOTIDE SEQUENCE [LARGE SCALE GENOMIC DNA]</scope>
    <source>
        <strain evidence="3">Teg-2019</strain>
        <tissue evidence="3">Adductor muscle</tissue>
    </source>
</reference>
<evidence type="ECO:0000259" key="2">
    <source>
        <dbReference type="PROSITE" id="PS51444"/>
    </source>
</evidence>
<evidence type="ECO:0000259" key="1">
    <source>
        <dbReference type="PROSITE" id="PS51232"/>
    </source>
</evidence>
<dbReference type="PANTHER" id="PTHR46345">
    <property type="entry name" value="INVERTED FORMIN-2"/>
    <property type="match status" value="1"/>
</dbReference>
<comment type="caution">
    <text evidence="3">The sequence shown here is derived from an EMBL/GenBank/DDBJ whole genome shotgun (WGS) entry which is preliminary data.</text>
</comment>
<dbReference type="Pfam" id="PF06367">
    <property type="entry name" value="Drf_FH3"/>
    <property type="match status" value="1"/>
</dbReference>
<evidence type="ECO:0000313" key="3">
    <source>
        <dbReference type="EMBL" id="KAJ8316813.1"/>
    </source>
</evidence>
<name>A0ABQ9FM75_TEGGR</name>
<dbReference type="Gene3D" id="1.10.238.150">
    <property type="entry name" value="Formin, FH3 diaphanous domain"/>
    <property type="match status" value="1"/>
</dbReference>
<accession>A0ABQ9FM75</accession>
<dbReference type="SUPFAM" id="SSF48371">
    <property type="entry name" value="ARM repeat"/>
    <property type="match status" value="1"/>
</dbReference>
<dbReference type="SUPFAM" id="SSF101447">
    <property type="entry name" value="Formin homology 2 domain (FH2 domain)"/>
    <property type="match status" value="1"/>
</dbReference>
<dbReference type="SMART" id="SM01140">
    <property type="entry name" value="Drf_GBD"/>
    <property type="match status" value="1"/>
</dbReference>
<dbReference type="SMART" id="SM01139">
    <property type="entry name" value="Drf_FH3"/>
    <property type="match status" value="1"/>
</dbReference>
<proteinExistence type="predicted"/>
<dbReference type="InterPro" id="IPR010473">
    <property type="entry name" value="GTPase-bd"/>
</dbReference>
<dbReference type="Gene3D" id="1.25.10.10">
    <property type="entry name" value="Leucine-rich Repeat Variant"/>
    <property type="match status" value="1"/>
</dbReference>
<keyword evidence="4" id="KW-1185">Reference proteome</keyword>
<feature type="domain" description="FH2" evidence="2">
    <location>
        <begin position="447"/>
        <end position="582"/>
    </location>
</feature>
<dbReference type="PROSITE" id="PS51232">
    <property type="entry name" value="GBD_FH3"/>
    <property type="match status" value="1"/>
</dbReference>
<evidence type="ECO:0000313" key="4">
    <source>
        <dbReference type="Proteomes" id="UP001217089"/>
    </source>
</evidence>
<evidence type="ECO:0008006" key="5">
    <source>
        <dbReference type="Google" id="ProtNLM"/>
    </source>
</evidence>
<dbReference type="InterPro" id="IPR015425">
    <property type="entry name" value="FH2_Formin"/>
</dbReference>
<dbReference type="Gene3D" id="1.20.58.2220">
    <property type="entry name" value="Formin, FH2 domain"/>
    <property type="match status" value="1"/>
</dbReference>
<dbReference type="InterPro" id="IPR042201">
    <property type="entry name" value="FH2_Formin_sf"/>
</dbReference>
<dbReference type="InterPro" id="IPR011989">
    <property type="entry name" value="ARM-like"/>
</dbReference>
<dbReference type="EMBL" id="JARBDR010000246">
    <property type="protein sequence ID" value="KAJ8316813.1"/>
    <property type="molecule type" value="Genomic_DNA"/>
</dbReference>
<dbReference type="Pfam" id="PF06371">
    <property type="entry name" value="Drf_GBD"/>
    <property type="match status" value="1"/>
</dbReference>
<organism evidence="3 4">
    <name type="scientific">Tegillarca granosa</name>
    <name type="common">Malaysian cockle</name>
    <name type="synonym">Anadara granosa</name>
    <dbReference type="NCBI Taxonomy" id="220873"/>
    <lineage>
        <taxon>Eukaryota</taxon>
        <taxon>Metazoa</taxon>
        <taxon>Spiralia</taxon>
        <taxon>Lophotrochozoa</taxon>
        <taxon>Mollusca</taxon>
        <taxon>Bivalvia</taxon>
        <taxon>Autobranchia</taxon>
        <taxon>Pteriomorphia</taxon>
        <taxon>Arcoida</taxon>
        <taxon>Arcoidea</taxon>
        <taxon>Arcidae</taxon>
        <taxon>Tegillarca</taxon>
    </lineage>
</organism>
<dbReference type="Pfam" id="PF02181">
    <property type="entry name" value="FH2"/>
    <property type="match status" value="1"/>
</dbReference>
<dbReference type="PANTHER" id="PTHR46345:SF8">
    <property type="entry name" value="FORMIN 3, ISOFORM B"/>
    <property type="match status" value="1"/>
</dbReference>
<gene>
    <name evidence="3" type="ORF">KUTeg_004717</name>
</gene>
<feature type="domain" description="GBD/FH3" evidence="1">
    <location>
        <begin position="1"/>
        <end position="368"/>
    </location>
</feature>
<dbReference type="InterPro" id="IPR014768">
    <property type="entry name" value="GBD/FH3_dom"/>
</dbReference>
<sequence>MATVEVNRAYEPPASELELQMKYGSPSKCIALSHSAPSVQMYYALRVRLETSSEAWLQEYMDLDGLDSLLDSLSNMTGKSFTSFSDAILRLDCISCIRAILNTSVGLDYMVQNESYVAKLALAKLRTKLHLFLAMDVGNTLPKKLVFEMLSAICAYNSLGYHSVLSALNHVKKMQQSVSIHQIIINELKTAETAANKTAILTLINCIVNCTSNVVERNRIRTEFAVSFGQLFKLVGYLIFHERKHEDDEVLSQEMGTTDFNSPEELIDIIQSKIFGSGKMASFVNILQDLLSIEMMYNKNSTKLWKVVEDLVHETIHANNSIEVSTEMSALELRMLPDHINIGLECIKQYQAESKFPHYQLIKKQNILWQEKSNFTSSDRTKYDNDTGVELTHNQIRYDTCDNVTDVMDYIDQSHCESTFLKVNESIYDNHTPTNKSALQKRYKIRRFPVPPPSKKLKSFQWVKLSEDTIDKHSNCIWQSTSPCSRFKPDYEQLEKMFYLDDSGFEDADEPFYIIREQVVILNNETRKNMNLFLSRVDIGAEDILQGIENENLEIITLPTLKYLQKVLPEKEELMLMSIDRK</sequence>